<organism evidence="2 3">
    <name type="scientific">Kibdelosporangium lantanae</name>
    <dbReference type="NCBI Taxonomy" id="1497396"/>
    <lineage>
        <taxon>Bacteria</taxon>
        <taxon>Bacillati</taxon>
        <taxon>Actinomycetota</taxon>
        <taxon>Actinomycetes</taxon>
        <taxon>Pseudonocardiales</taxon>
        <taxon>Pseudonocardiaceae</taxon>
        <taxon>Kibdelosporangium</taxon>
    </lineage>
</organism>
<keyword evidence="1" id="KW-0812">Transmembrane</keyword>
<dbReference type="InterPro" id="IPR010721">
    <property type="entry name" value="UstE-like"/>
</dbReference>
<gene>
    <name evidence="2" type="ORF">ACFQ1S_36840</name>
</gene>
<keyword evidence="3" id="KW-1185">Reference proteome</keyword>
<dbReference type="PANTHER" id="PTHR32251">
    <property type="entry name" value="3-OXO-5-ALPHA-STEROID 4-DEHYDROGENASE"/>
    <property type="match status" value="1"/>
</dbReference>
<reference evidence="3" key="1">
    <citation type="journal article" date="2019" name="Int. J. Syst. Evol. Microbiol.">
        <title>The Global Catalogue of Microorganisms (GCM) 10K type strain sequencing project: providing services to taxonomists for standard genome sequencing and annotation.</title>
        <authorList>
            <consortium name="The Broad Institute Genomics Platform"/>
            <consortium name="The Broad Institute Genome Sequencing Center for Infectious Disease"/>
            <person name="Wu L."/>
            <person name="Ma J."/>
        </authorList>
    </citation>
    <scope>NUCLEOTIDE SEQUENCE [LARGE SCALE GENOMIC DNA]</scope>
    <source>
        <strain evidence="3">JCM 31486</strain>
    </source>
</reference>
<dbReference type="Proteomes" id="UP001597045">
    <property type="component" value="Unassembled WGS sequence"/>
</dbReference>
<feature type="transmembrane region" description="Helical" evidence="1">
    <location>
        <begin position="61"/>
        <end position="88"/>
    </location>
</feature>
<keyword evidence="1" id="KW-1133">Transmembrane helix</keyword>
<sequence>MNEAKLLRCVLRAGNAIVNDEPFERILGEALHQTVGADTTTVTMWRYTRHPNYFGDSAVWLALYLLACTSWAGAATILSPAVMTWLLVAGSGKALTEKHMRKARPEYADYVARTSGFFPWPPKSGPAKSETAPRT</sequence>
<protein>
    <submittedName>
        <fullName evidence="2">DUF1295 domain-containing protein</fullName>
    </submittedName>
</protein>
<keyword evidence="1" id="KW-0472">Membrane</keyword>
<dbReference type="PANTHER" id="PTHR32251:SF17">
    <property type="entry name" value="STEROID 5-ALPHA REDUCTASE C-TERMINAL DOMAIN-CONTAINING PROTEIN"/>
    <property type="match status" value="1"/>
</dbReference>
<evidence type="ECO:0000313" key="2">
    <source>
        <dbReference type="EMBL" id="MFD1050703.1"/>
    </source>
</evidence>
<proteinExistence type="predicted"/>
<comment type="caution">
    <text evidence="2">The sequence shown here is derived from an EMBL/GenBank/DDBJ whole genome shotgun (WGS) entry which is preliminary data.</text>
</comment>
<evidence type="ECO:0000313" key="3">
    <source>
        <dbReference type="Proteomes" id="UP001597045"/>
    </source>
</evidence>
<evidence type="ECO:0000256" key="1">
    <source>
        <dbReference type="SAM" id="Phobius"/>
    </source>
</evidence>
<dbReference type="EMBL" id="JBHTIS010003036">
    <property type="protein sequence ID" value="MFD1050703.1"/>
    <property type="molecule type" value="Genomic_DNA"/>
</dbReference>
<dbReference type="Pfam" id="PF06966">
    <property type="entry name" value="DUF1295"/>
    <property type="match status" value="1"/>
</dbReference>
<accession>A0ABW3MJA6</accession>
<name>A0ABW3MJA6_9PSEU</name>
<dbReference type="Gene3D" id="1.20.120.1630">
    <property type="match status" value="1"/>
</dbReference>